<evidence type="ECO:0000313" key="2">
    <source>
        <dbReference type="EMBL" id="KAF7512735.1"/>
    </source>
</evidence>
<dbReference type="SUPFAM" id="SSF54695">
    <property type="entry name" value="POZ domain"/>
    <property type="match status" value="1"/>
</dbReference>
<evidence type="ECO:0000313" key="3">
    <source>
        <dbReference type="Proteomes" id="UP000606974"/>
    </source>
</evidence>
<dbReference type="InterPro" id="IPR011333">
    <property type="entry name" value="SKP1/BTB/POZ_sf"/>
</dbReference>
<dbReference type="Proteomes" id="UP000606974">
    <property type="component" value="Unassembled WGS sequence"/>
</dbReference>
<sequence>MMPSATVRYARRVRARIPAQSPPPAEIIEYGPPFNDAFYEPVGPVFGSPWENASGPPPQGPAKKQGNDLKATQHDLFNNEKYSDMTIKCKTSEWKCHRAILCPRCPFFEAACGGQFTEASTREIDLSSDDENALGIMLQYLYTYDILNHGLTTATSFQLLILGDKYELEEIRDTGMQNLSEEITNLTAADAQWAAEWYPQISQLQQRGAEKLKGQLANAIAKHAKEMIKHEDVRELVASDGALAVLLVEKLANPPSAMLGLSKDVPAFSFSGWLQNPGAPPVRHSGTQPTVGSAAY</sequence>
<proteinExistence type="predicted"/>
<dbReference type="EMBL" id="JAACFV010000010">
    <property type="protein sequence ID" value="KAF7512735.1"/>
    <property type="molecule type" value="Genomic_DNA"/>
</dbReference>
<protein>
    <recommendedName>
        <fullName evidence="1">BTB domain-containing protein</fullName>
    </recommendedName>
</protein>
<dbReference type="AlphaFoldDB" id="A0A8H7AX63"/>
<comment type="caution">
    <text evidence="2">The sequence shown here is derived from an EMBL/GenBank/DDBJ whole genome shotgun (WGS) entry which is preliminary data.</text>
</comment>
<dbReference type="OrthoDB" id="6359816at2759"/>
<dbReference type="CDD" id="cd18186">
    <property type="entry name" value="BTB_POZ_ZBTB_KLHL-like"/>
    <property type="match status" value="1"/>
</dbReference>
<feature type="domain" description="BTB" evidence="1">
    <location>
        <begin position="83"/>
        <end position="146"/>
    </location>
</feature>
<dbReference type="SMART" id="SM00225">
    <property type="entry name" value="BTB"/>
    <property type="match status" value="1"/>
</dbReference>
<keyword evidence="3" id="KW-1185">Reference proteome</keyword>
<evidence type="ECO:0000259" key="1">
    <source>
        <dbReference type="PROSITE" id="PS50097"/>
    </source>
</evidence>
<reference evidence="2" key="1">
    <citation type="submission" date="2020-02" db="EMBL/GenBank/DDBJ databases">
        <authorList>
            <person name="Palmer J.M."/>
        </authorList>
    </citation>
    <scope>NUCLEOTIDE SEQUENCE</scope>
    <source>
        <strain evidence="2">EPUS1.4</strain>
        <tissue evidence="2">Thallus</tissue>
    </source>
</reference>
<accession>A0A8H7AX63</accession>
<dbReference type="InterPro" id="IPR000210">
    <property type="entry name" value="BTB/POZ_dom"/>
</dbReference>
<dbReference type="PANTHER" id="PTHR24413">
    <property type="entry name" value="SPECKLE-TYPE POZ PROTEIN"/>
    <property type="match status" value="1"/>
</dbReference>
<dbReference type="Pfam" id="PF00651">
    <property type="entry name" value="BTB"/>
    <property type="match status" value="1"/>
</dbReference>
<dbReference type="Gene3D" id="3.30.710.10">
    <property type="entry name" value="Potassium Channel Kv1.1, Chain A"/>
    <property type="match status" value="1"/>
</dbReference>
<dbReference type="PROSITE" id="PS50097">
    <property type="entry name" value="BTB"/>
    <property type="match status" value="1"/>
</dbReference>
<organism evidence="2 3">
    <name type="scientific">Endocarpon pusillum</name>
    <dbReference type="NCBI Taxonomy" id="364733"/>
    <lineage>
        <taxon>Eukaryota</taxon>
        <taxon>Fungi</taxon>
        <taxon>Dikarya</taxon>
        <taxon>Ascomycota</taxon>
        <taxon>Pezizomycotina</taxon>
        <taxon>Eurotiomycetes</taxon>
        <taxon>Chaetothyriomycetidae</taxon>
        <taxon>Verrucariales</taxon>
        <taxon>Verrucariaceae</taxon>
        <taxon>Endocarpon</taxon>
    </lineage>
</organism>
<gene>
    <name evidence="2" type="ORF">GJ744_000302</name>
</gene>
<name>A0A8H7AX63_9EURO</name>